<evidence type="ECO:0000256" key="4">
    <source>
        <dbReference type="SAM" id="Coils"/>
    </source>
</evidence>
<proteinExistence type="inferred from homology"/>
<dbReference type="AlphaFoldDB" id="A0A3N0BXA6"/>
<evidence type="ECO:0000313" key="7">
    <source>
        <dbReference type="Proteomes" id="UP000274046"/>
    </source>
</evidence>
<comment type="similarity">
    <text evidence="1">Belongs to the type-I restriction system S methylase family.</text>
</comment>
<feature type="domain" description="Type I restriction modification DNA specificity" evidence="5">
    <location>
        <begin position="56"/>
        <end position="234"/>
    </location>
</feature>
<reference evidence="6 7" key="1">
    <citation type="submission" date="2018-10" db="EMBL/GenBank/DDBJ databases">
        <title>Genome sequencing of Pedobacter jejuensis TNB23.</title>
        <authorList>
            <person name="Cho Y.-J."/>
            <person name="Cho A."/>
            <person name="Kim O.-S."/>
        </authorList>
    </citation>
    <scope>NUCLEOTIDE SEQUENCE [LARGE SCALE GENOMIC DNA]</scope>
    <source>
        <strain evidence="6 7">TNB23</strain>
    </source>
</reference>
<evidence type="ECO:0000256" key="1">
    <source>
        <dbReference type="ARBA" id="ARBA00010923"/>
    </source>
</evidence>
<keyword evidence="3" id="KW-0238">DNA-binding</keyword>
<keyword evidence="4" id="KW-0175">Coiled coil</keyword>
<accession>A0A3N0BXA6</accession>
<gene>
    <name evidence="6" type="ORF">D7004_08725</name>
</gene>
<name>A0A3N0BXA6_9SPHI</name>
<keyword evidence="7" id="KW-1185">Reference proteome</keyword>
<dbReference type="GO" id="GO:0009307">
    <property type="term" value="P:DNA restriction-modification system"/>
    <property type="evidence" value="ECO:0007669"/>
    <property type="project" value="UniProtKB-KW"/>
</dbReference>
<comment type="caution">
    <text evidence="6">The sequence shown here is derived from an EMBL/GenBank/DDBJ whole genome shotgun (WGS) entry which is preliminary data.</text>
</comment>
<dbReference type="Gene3D" id="3.90.220.20">
    <property type="entry name" value="DNA methylase specificity domains"/>
    <property type="match status" value="1"/>
</dbReference>
<dbReference type="OrthoDB" id="9816225at2"/>
<dbReference type="PANTHER" id="PTHR43140:SF1">
    <property type="entry name" value="TYPE I RESTRICTION ENZYME ECOKI SPECIFICITY SUBUNIT"/>
    <property type="match status" value="1"/>
</dbReference>
<keyword evidence="2" id="KW-0680">Restriction system</keyword>
<feature type="coiled-coil region" evidence="4">
    <location>
        <begin position="211"/>
        <end position="245"/>
    </location>
</feature>
<evidence type="ECO:0000256" key="3">
    <source>
        <dbReference type="ARBA" id="ARBA00023125"/>
    </source>
</evidence>
<evidence type="ECO:0000259" key="5">
    <source>
        <dbReference type="Pfam" id="PF01420"/>
    </source>
</evidence>
<dbReference type="Pfam" id="PF01420">
    <property type="entry name" value="Methylase_S"/>
    <property type="match status" value="1"/>
</dbReference>
<dbReference type="EMBL" id="RBEE01000012">
    <property type="protein sequence ID" value="RNL54316.1"/>
    <property type="molecule type" value="Genomic_DNA"/>
</dbReference>
<evidence type="ECO:0000313" key="6">
    <source>
        <dbReference type="EMBL" id="RNL54316.1"/>
    </source>
</evidence>
<dbReference type="PANTHER" id="PTHR43140">
    <property type="entry name" value="TYPE-1 RESTRICTION ENZYME ECOKI SPECIFICITY PROTEIN"/>
    <property type="match status" value="1"/>
</dbReference>
<evidence type="ECO:0000256" key="2">
    <source>
        <dbReference type="ARBA" id="ARBA00022747"/>
    </source>
</evidence>
<dbReference type="InterPro" id="IPR000055">
    <property type="entry name" value="Restrct_endonuc_typeI_TRD"/>
</dbReference>
<dbReference type="Proteomes" id="UP000274046">
    <property type="component" value="Unassembled WGS sequence"/>
</dbReference>
<dbReference type="InterPro" id="IPR044946">
    <property type="entry name" value="Restrct_endonuc_typeI_TRD_sf"/>
</dbReference>
<sequence length="259" mass="29620">MQGKLCQSEPVENQETGQQLLARIKAEKAQLIKDKKLKKEKELPPIKPEEIPFEIPNNWVWCRLGEIAYITSGSTPSKDDFVESGIPYLKMYNLRKQKIDFHFKPQYIKEEVHNGQLKRCRAFPGDIIMNIVGPPLGKIAVIPEELTECNFNQAAVLIRPLYKEMNWFVFWYLNEMSAINSIDTKGVAGQANISVTQAQNIKVPLPSILIQNQIVAKLDELMKTCDDLENSIKQSQLQNEQLLQQVLKEALEAREEVSI</sequence>
<dbReference type="GO" id="GO:0003677">
    <property type="term" value="F:DNA binding"/>
    <property type="evidence" value="ECO:0007669"/>
    <property type="project" value="UniProtKB-KW"/>
</dbReference>
<dbReference type="SUPFAM" id="SSF116734">
    <property type="entry name" value="DNA methylase specificity domain"/>
    <property type="match status" value="1"/>
</dbReference>
<dbReference type="InterPro" id="IPR051212">
    <property type="entry name" value="Type-I_RE_S_subunit"/>
</dbReference>
<protein>
    <recommendedName>
        <fullName evidence="5">Type I restriction modification DNA specificity domain-containing protein</fullName>
    </recommendedName>
</protein>
<organism evidence="6 7">
    <name type="scientific">Pedobacter jejuensis</name>
    <dbReference type="NCBI Taxonomy" id="1268550"/>
    <lineage>
        <taxon>Bacteria</taxon>
        <taxon>Pseudomonadati</taxon>
        <taxon>Bacteroidota</taxon>
        <taxon>Sphingobacteriia</taxon>
        <taxon>Sphingobacteriales</taxon>
        <taxon>Sphingobacteriaceae</taxon>
        <taxon>Pedobacter</taxon>
    </lineage>
</organism>